<reference evidence="1" key="2">
    <citation type="journal article" date="2015" name="Fish Shellfish Immunol.">
        <title>Early steps in the European eel (Anguilla anguilla)-Vibrio vulnificus interaction in the gills: Role of the RtxA13 toxin.</title>
        <authorList>
            <person name="Callol A."/>
            <person name="Pajuelo D."/>
            <person name="Ebbesson L."/>
            <person name="Teles M."/>
            <person name="MacKenzie S."/>
            <person name="Amaro C."/>
        </authorList>
    </citation>
    <scope>NUCLEOTIDE SEQUENCE</scope>
</reference>
<sequence>MLDRCWQASSPLRRGLNHAGLSPFHDR</sequence>
<name>A0A0E9W0K0_ANGAN</name>
<proteinExistence type="predicted"/>
<protein>
    <submittedName>
        <fullName evidence="1">Uncharacterized protein</fullName>
    </submittedName>
</protein>
<dbReference type="EMBL" id="GBXM01025487">
    <property type="protein sequence ID" value="JAH83090.1"/>
    <property type="molecule type" value="Transcribed_RNA"/>
</dbReference>
<evidence type="ECO:0000313" key="1">
    <source>
        <dbReference type="EMBL" id="JAH83090.1"/>
    </source>
</evidence>
<dbReference type="AlphaFoldDB" id="A0A0E9W0K0"/>
<accession>A0A0E9W0K0</accession>
<reference evidence="1" key="1">
    <citation type="submission" date="2014-11" db="EMBL/GenBank/DDBJ databases">
        <authorList>
            <person name="Amaro Gonzalez C."/>
        </authorList>
    </citation>
    <scope>NUCLEOTIDE SEQUENCE</scope>
</reference>
<organism evidence="1">
    <name type="scientific">Anguilla anguilla</name>
    <name type="common">European freshwater eel</name>
    <name type="synonym">Muraena anguilla</name>
    <dbReference type="NCBI Taxonomy" id="7936"/>
    <lineage>
        <taxon>Eukaryota</taxon>
        <taxon>Metazoa</taxon>
        <taxon>Chordata</taxon>
        <taxon>Craniata</taxon>
        <taxon>Vertebrata</taxon>
        <taxon>Euteleostomi</taxon>
        <taxon>Actinopterygii</taxon>
        <taxon>Neopterygii</taxon>
        <taxon>Teleostei</taxon>
        <taxon>Anguilliformes</taxon>
        <taxon>Anguillidae</taxon>
        <taxon>Anguilla</taxon>
    </lineage>
</organism>